<keyword evidence="3" id="KW-1185">Reference proteome</keyword>
<feature type="signal peptide" evidence="1">
    <location>
        <begin position="1"/>
        <end position="17"/>
    </location>
</feature>
<accession>A0AAN9QR39</accession>
<dbReference type="AlphaFoldDB" id="A0AAN9QR39"/>
<name>A0AAN9QR39_CANGL</name>
<evidence type="ECO:0000313" key="3">
    <source>
        <dbReference type="Proteomes" id="UP001367508"/>
    </source>
</evidence>
<keyword evidence="1" id="KW-0732">Signal</keyword>
<dbReference type="EMBL" id="JAYMYQ010000004">
    <property type="protein sequence ID" value="KAK7340293.1"/>
    <property type="molecule type" value="Genomic_DNA"/>
</dbReference>
<comment type="caution">
    <text evidence="2">The sequence shown here is derived from an EMBL/GenBank/DDBJ whole genome shotgun (WGS) entry which is preliminary data.</text>
</comment>
<evidence type="ECO:0000313" key="2">
    <source>
        <dbReference type="EMBL" id="KAK7340293.1"/>
    </source>
</evidence>
<evidence type="ECO:0008006" key="4">
    <source>
        <dbReference type="Google" id="ProtNLM"/>
    </source>
</evidence>
<protein>
    <recommendedName>
        <fullName evidence="4">Secreted protein</fullName>
    </recommendedName>
</protein>
<sequence>MHRATVVVLIVLQTVLASHPRLASKLLSIHSQPWLPPTTPSKFVLFPYGRKNTVDGRWPEGLPTVIVTAGDGEEREWMFPMAE</sequence>
<organism evidence="2 3">
    <name type="scientific">Canavalia gladiata</name>
    <name type="common">Sword bean</name>
    <name type="synonym">Dolichos gladiatus</name>
    <dbReference type="NCBI Taxonomy" id="3824"/>
    <lineage>
        <taxon>Eukaryota</taxon>
        <taxon>Viridiplantae</taxon>
        <taxon>Streptophyta</taxon>
        <taxon>Embryophyta</taxon>
        <taxon>Tracheophyta</taxon>
        <taxon>Spermatophyta</taxon>
        <taxon>Magnoliopsida</taxon>
        <taxon>eudicotyledons</taxon>
        <taxon>Gunneridae</taxon>
        <taxon>Pentapetalae</taxon>
        <taxon>rosids</taxon>
        <taxon>fabids</taxon>
        <taxon>Fabales</taxon>
        <taxon>Fabaceae</taxon>
        <taxon>Papilionoideae</taxon>
        <taxon>50 kb inversion clade</taxon>
        <taxon>NPAAA clade</taxon>
        <taxon>indigoferoid/millettioid clade</taxon>
        <taxon>Phaseoleae</taxon>
        <taxon>Canavalia</taxon>
    </lineage>
</organism>
<dbReference type="Proteomes" id="UP001367508">
    <property type="component" value="Unassembled WGS sequence"/>
</dbReference>
<feature type="chain" id="PRO_5043046172" description="Secreted protein" evidence="1">
    <location>
        <begin position="18"/>
        <end position="83"/>
    </location>
</feature>
<evidence type="ECO:0000256" key="1">
    <source>
        <dbReference type="SAM" id="SignalP"/>
    </source>
</evidence>
<proteinExistence type="predicted"/>
<reference evidence="2 3" key="1">
    <citation type="submission" date="2024-01" db="EMBL/GenBank/DDBJ databases">
        <title>The genomes of 5 underutilized Papilionoideae crops provide insights into root nodulation and disease resistanc.</title>
        <authorList>
            <person name="Jiang F."/>
        </authorList>
    </citation>
    <scope>NUCLEOTIDE SEQUENCE [LARGE SCALE GENOMIC DNA]</scope>
    <source>
        <strain evidence="2">LVBAO_FW01</strain>
        <tissue evidence="2">Leaves</tissue>
    </source>
</reference>
<gene>
    <name evidence="2" type="ORF">VNO77_20995</name>
</gene>